<evidence type="ECO:0000256" key="1">
    <source>
        <dbReference type="SAM" id="MobiDB-lite"/>
    </source>
</evidence>
<keyword evidence="3" id="KW-1185">Reference proteome</keyword>
<reference evidence="3" key="1">
    <citation type="journal article" date="2019" name="Int. J. Syst. Evol. Microbiol.">
        <title>The Global Catalogue of Microorganisms (GCM) 10K type strain sequencing project: providing services to taxonomists for standard genome sequencing and annotation.</title>
        <authorList>
            <consortium name="The Broad Institute Genomics Platform"/>
            <consortium name="The Broad Institute Genome Sequencing Center for Infectious Disease"/>
            <person name="Wu L."/>
            <person name="Ma J."/>
        </authorList>
    </citation>
    <scope>NUCLEOTIDE SEQUENCE [LARGE SCALE GENOMIC DNA]</scope>
    <source>
        <strain evidence="3">KCTC 62164</strain>
    </source>
</reference>
<dbReference type="Proteomes" id="UP001595444">
    <property type="component" value="Unassembled WGS sequence"/>
</dbReference>
<evidence type="ECO:0000313" key="2">
    <source>
        <dbReference type="EMBL" id="MFC3053795.1"/>
    </source>
</evidence>
<proteinExistence type="predicted"/>
<feature type="region of interest" description="Disordered" evidence="1">
    <location>
        <begin position="1"/>
        <end position="31"/>
    </location>
</feature>
<gene>
    <name evidence="2" type="ORF">ACFOKA_18000</name>
</gene>
<dbReference type="RefSeq" id="WP_194214390.1">
    <property type="nucleotide sequence ID" value="NZ_CP061205.1"/>
</dbReference>
<dbReference type="EMBL" id="JBHRSL010000028">
    <property type="protein sequence ID" value="MFC3053795.1"/>
    <property type="molecule type" value="Genomic_DNA"/>
</dbReference>
<sequence length="91" mass="10728">MADEEEDKGWLRRQTPRPYKPQSFYPSNRQDVPTNAFKFETVEASYAEVQQKIDDYYRKFAPAAYATELVSQHDNLDGTITLKFRRYPTAE</sequence>
<accession>A0ABV7DA65</accession>
<organism evidence="2 3">
    <name type="scientific">Kordiimonas pumila</name>
    <dbReference type="NCBI Taxonomy" id="2161677"/>
    <lineage>
        <taxon>Bacteria</taxon>
        <taxon>Pseudomonadati</taxon>
        <taxon>Pseudomonadota</taxon>
        <taxon>Alphaproteobacteria</taxon>
        <taxon>Kordiimonadales</taxon>
        <taxon>Kordiimonadaceae</taxon>
        <taxon>Kordiimonas</taxon>
    </lineage>
</organism>
<name>A0ABV7DA65_9PROT</name>
<protein>
    <submittedName>
        <fullName evidence="2">Uncharacterized protein</fullName>
    </submittedName>
</protein>
<evidence type="ECO:0000313" key="3">
    <source>
        <dbReference type="Proteomes" id="UP001595444"/>
    </source>
</evidence>
<comment type="caution">
    <text evidence="2">The sequence shown here is derived from an EMBL/GenBank/DDBJ whole genome shotgun (WGS) entry which is preliminary data.</text>
</comment>